<keyword evidence="2" id="KW-1133">Transmembrane helix</keyword>
<evidence type="ECO:0000313" key="3">
    <source>
        <dbReference type="EMBL" id="RKN22343.1"/>
    </source>
</evidence>
<keyword evidence="4" id="KW-1185">Reference proteome</keyword>
<feature type="transmembrane region" description="Helical" evidence="2">
    <location>
        <begin position="693"/>
        <end position="711"/>
    </location>
</feature>
<feature type="transmembrane region" description="Helical" evidence="2">
    <location>
        <begin position="841"/>
        <end position="858"/>
    </location>
</feature>
<feature type="transmembrane region" description="Helical" evidence="2">
    <location>
        <begin position="755"/>
        <end position="782"/>
    </location>
</feature>
<feature type="region of interest" description="Disordered" evidence="1">
    <location>
        <begin position="1"/>
        <end position="82"/>
    </location>
</feature>
<feature type="transmembrane region" description="Helical" evidence="2">
    <location>
        <begin position="195"/>
        <end position="218"/>
    </location>
</feature>
<feature type="transmembrane region" description="Helical" evidence="2">
    <location>
        <begin position="292"/>
        <end position="309"/>
    </location>
</feature>
<feature type="transmembrane region" description="Helical" evidence="2">
    <location>
        <begin position="661"/>
        <end position="681"/>
    </location>
</feature>
<feature type="transmembrane region" description="Helical" evidence="2">
    <location>
        <begin position="330"/>
        <end position="350"/>
    </location>
</feature>
<protein>
    <submittedName>
        <fullName evidence="3">Low temperature requirement protein A</fullName>
    </submittedName>
</protein>
<feature type="compositionally biased region" description="Pro residues" evidence="1">
    <location>
        <begin position="70"/>
        <end position="82"/>
    </location>
</feature>
<gene>
    <name evidence="3" type="ORF">D7147_06575</name>
</gene>
<feature type="transmembrane region" description="Helical" evidence="2">
    <location>
        <begin position="474"/>
        <end position="491"/>
    </location>
</feature>
<dbReference type="InterPro" id="IPR010640">
    <property type="entry name" value="Low_temperature_requirement_A"/>
</dbReference>
<feature type="transmembrane region" description="Helical" evidence="2">
    <location>
        <begin position="497"/>
        <end position="515"/>
    </location>
</feature>
<dbReference type="Proteomes" id="UP000271548">
    <property type="component" value="Unassembled WGS sequence"/>
</dbReference>
<dbReference type="PANTHER" id="PTHR36840:SF1">
    <property type="entry name" value="BLL5714 PROTEIN"/>
    <property type="match status" value="1"/>
</dbReference>
<feature type="transmembrane region" description="Helical" evidence="2">
    <location>
        <begin position="356"/>
        <end position="378"/>
    </location>
</feature>
<feature type="transmembrane region" description="Helical" evidence="2">
    <location>
        <begin position="168"/>
        <end position="188"/>
    </location>
</feature>
<dbReference type="PANTHER" id="PTHR36840">
    <property type="entry name" value="BLL5714 PROTEIN"/>
    <property type="match status" value="1"/>
</dbReference>
<dbReference type="EMBL" id="RAZS01000002">
    <property type="protein sequence ID" value="RKN22343.1"/>
    <property type="molecule type" value="Genomic_DNA"/>
</dbReference>
<feature type="transmembrane region" description="Helical" evidence="2">
    <location>
        <begin position="138"/>
        <end position="156"/>
    </location>
</feature>
<proteinExistence type="predicted"/>
<feature type="transmembrane region" description="Helical" evidence="2">
    <location>
        <begin position="541"/>
        <end position="559"/>
    </location>
</feature>
<feature type="transmembrane region" description="Helical" evidence="2">
    <location>
        <begin position="406"/>
        <end position="425"/>
    </location>
</feature>
<feature type="transmembrane region" description="Helical" evidence="2">
    <location>
        <begin position="870"/>
        <end position="903"/>
    </location>
</feature>
<feature type="transmembrane region" description="Helical" evidence="2">
    <location>
        <begin position="263"/>
        <end position="280"/>
    </location>
</feature>
<name>A0ABX9RFW6_9ACTN</name>
<keyword evidence="2" id="KW-0472">Membrane</keyword>
<sequence>MAVREQRVLPQHLGCADQSYPGRIPVVRHGAPPPVATAERSRYPLPGDPHQVGAPTRGDRAAPTAAGRPGPMPRRVPEPRPAPVPCPPGPLAVSASELCPHRHSKWVDDGGEANSQRAFGAGGEIKAATHGGVTRAELFLDLVFVYAFINVTHLMAEGPALDSLLQGGLVVLLIWRSWCGYAWVGNLVRLDRGALPIAVFAVAIVILLVAVAIPEVFVNHSFGLVGPLVFVVGFLATRIGSLLIVSRARRGGPRWSSSPARRAWLPLAGSLPLLLCAVLLPQHLPPGLATEILQLVLFAVAIVVDYFGLQAAGAGTWQLTSARHWAERHNLIMLIALGETIISIGTSRGFGGDVPVTWSMLAGAALGLLVVAFLWWAYFDIASPSGEQALEGTPPQHVRSRRARDAYTLLHLPMIGGLILVAFGLKKALGGTPIGEPEHWTASDLGALYGGVFLYLLGLVAFEWRTARRIGRGPVLGLVLVALLSVPARGLTALGSLTLLAGALVCLVIAHLTVLRGRHQQLHRDVEETASREVDATPEELFLDLVFVYAFIQVTVLMIRNPSVIGVLQGLAVLALLWWSWVNYTWFTTTIRSAGNALRLVVLLAVALTLMLGIATPQAFGYISGGLPGPLIVVTAYAAVRILHLVAFWWVLRHDAELRAIVARAAVPTGVGIALLFGAVSTGVVTEKPVNPISTFCWTVALVVDVGGGYLIRSRNWRLRSVSRWMGRFNLIILIALGQAVISTGIAAGDPPVSMATFLAVGLSAALIAALWWTYVGSDVVVAQRFAELRTSGERGALARDAYAYLHLFLVVGLVLVAFGLRTTLPRPGHDLDAPATVGQATLACGIVVYLLADHLIWRRANRPIGGRRAANLVVAALAPVTILLPIMWALVVLTVALVLAHLIGRKAIPSPGAVLGDGR</sequence>
<feature type="transmembrane region" description="Helical" evidence="2">
    <location>
        <begin position="802"/>
        <end position="821"/>
    </location>
</feature>
<feature type="transmembrane region" description="Helical" evidence="2">
    <location>
        <begin position="445"/>
        <end position="462"/>
    </location>
</feature>
<feature type="transmembrane region" description="Helical" evidence="2">
    <location>
        <begin position="632"/>
        <end position="652"/>
    </location>
</feature>
<feature type="transmembrane region" description="Helical" evidence="2">
    <location>
        <begin position="565"/>
        <end position="586"/>
    </location>
</feature>
<dbReference type="Pfam" id="PF06772">
    <property type="entry name" value="LtrA"/>
    <property type="match status" value="2"/>
</dbReference>
<comment type="caution">
    <text evidence="3">The sequence shown here is derived from an EMBL/GenBank/DDBJ whole genome shotgun (WGS) entry which is preliminary data.</text>
</comment>
<evidence type="ECO:0000256" key="2">
    <source>
        <dbReference type="SAM" id="Phobius"/>
    </source>
</evidence>
<reference evidence="3 4" key="1">
    <citation type="submission" date="2018-09" db="EMBL/GenBank/DDBJ databases">
        <title>Micromonospora sp. nov. MS1-9, isolated from a root of Musa sp.</title>
        <authorList>
            <person name="Kuncharoen N."/>
            <person name="Kudo T."/>
            <person name="Ohkuma M."/>
            <person name="Yuki M."/>
            <person name="Tanasupawat S."/>
        </authorList>
    </citation>
    <scope>NUCLEOTIDE SEQUENCE [LARGE SCALE GENOMIC DNA]</scope>
    <source>
        <strain evidence="3 4">NGC1-4</strain>
    </source>
</reference>
<feature type="transmembrane region" description="Helical" evidence="2">
    <location>
        <begin position="224"/>
        <end position="243"/>
    </location>
</feature>
<feature type="transmembrane region" description="Helical" evidence="2">
    <location>
        <begin position="598"/>
        <end position="620"/>
    </location>
</feature>
<evidence type="ECO:0000256" key="1">
    <source>
        <dbReference type="SAM" id="MobiDB-lite"/>
    </source>
</evidence>
<organism evidence="3 4">
    <name type="scientific">Micromonospora musae</name>
    <dbReference type="NCBI Taxonomy" id="1894970"/>
    <lineage>
        <taxon>Bacteria</taxon>
        <taxon>Bacillati</taxon>
        <taxon>Actinomycetota</taxon>
        <taxon>Actinomycetes</taxon>
        <taxon>Micromonosporales</taxon>
        <taxon>Micromonosporaceae</taxon>
        <taxon>Micromonospora</taxon>
    </lineage>
</organism>
<accession>A0ABX9RFW6</accession>
<keyword evidence="2" id="KW-0812">Transmembrane</keyword>
<feature type="transmembrane region" description="Helical" evidence="2">
    <location>
        <begin position="731"/>
        <end position="749"/>
    </location>
</feature>
<evidence type="ECO:0000313" key="4">
    <source>
        <dbReference type="Proteomes" id="UP000271548"/>
    </source>
</evidence>